<protein>
    <submittedName>
        <fullName evidence="1">Unannotated protein</fullName>
    </submittedName>
</protein>
<gene>
    <name evidence="1" type="ORF">UFOPK3472_03703</name>
</gene>
<dbReference type="AntiFam" id="ANF00178">
    <property type="entry name" value="Shadow ORF (opposite dhbF)"/>
</dbReference>
<sequence length="658" mass="74331">MRHSMRAQERRHLVAVDHIRRSDDQCRPGPERQYQLEDRSIEVDRVAVQHSRIDRNTVSSNNLLSERVYALMRHHNGFRCSRGPRGVDDVRRVCRCQRAETLFVGQRLVAERLRIALGEPLDACFGSAETNGNSMDHLLTSDGRILRIDRHERATGLHDRPQRHDVLDRAFERQGNKSFRTDTVGNQEPRHPVGSAVELRVRDSFDAIDRHSIEPRIAAQYVEQRSARHLGRQLRHGGKSEISDDEFGVRDPRAQNFQNHRGELYDGVPLVQVHCILDLTFDAVRFDMADDGFGEHEVEVELGSSSGDRQHRDGQILHRSVRRVVERQHHLKHRMAVQRPSGFDRIYDALERKLGVSEGVEVSSANCIEQLHEARRRIDGDCEGNGSDEHADHLVERLVTSACGRGADDGSVRPIESAQSGGHCGVENHECGRVGGTRQFTNGRVQVGFDHERNVGGDHGLRRGPREVRWYRRQSGAGSVDSSVLQDRGPVLQLLVRERVDDRPIPHCVLAVLSGQPRPCRRMTCTAGSVRDGEVADEWVDRPTVDRNVVDHYHHHRVAGLFDGEKCCADRHFGRHIESIGRELGYDGVEPQLGSRLSGNIGEDVVGGSDYLLRSLAAIRKIRPQRFVTFDDVAKSGQYQRGIVSMQEPYGHGHVVCR</sequence>
<name>A0A6J7HYT6_9ZZZZ</name>
<accession>A0A6J7HYT6</accession>
<evidence type="ECO:0000313" key="1">
    <source>
        <dbReference type="EMBL" id="CAB4923519.1"/>
    </source>
</evidence>
<proteinExistence type="predicted"/>
<organism evidence="1">
    <name type="scientific">freshwater metagenome</name>
    <dbReference type="NCBI Taxonomy" id="449393"/>
    <lineage>
        <taxon>unclassified sequences</taxon>
        <taxon>metagenomes</taxon>
        <taxon>ecological metagenomes</taxon>
    </lineage>
</organism>
<reference evidence="1" key="1">
    <citation type="submission" date="2020-05" db="EMBL/GenBank/DDBJ databases">
        <authorList>
            <person name="Chiriac C."/>
            <person name="Salcher M."/>
            <person name="Ghai R."/>
            <person name="Kavagutti S V."/>
        </authorList>
    </citation>
    <scope>NUCLEOTIDE SEQUENCE</scope>
</reference>
<dbReference type="AlphaFoldDB" id="A0A6J7HYT6"/>
<dbReference type="EMBL" id="CAFBLX010000388">
    <property type="protein sequence ID" value="CAB4923519.1"/>
    <property type="molecule type" value="Genomic_DNA"/>
</dbReference>